<keyword evidence="1" id="KW-0472">Membrane</keyword>
<evidence type="ECO:0000313" key="2">
    <source>
        <dbReference type="Proteomes" id="UP000293162"/>
    </source>
</evidence>
<reference evidence="1 2" key="1">
    <citation type="submission" date="2019-02" db="EMBL/GenBank/DDBJ databases">
        <title>Bacterial novel species Emticicia sp. 17J42-9 isolated from soil.</title>
        <authorList>
            <person name="Jung H.-Y."/>
        </authorList>
    </citation>
    <scope>NUCLEOTIDE SEQUENCE [LARGE SCALE GENOMIC DNA]</scope>
    <source>
        <strain evidence="1 2">17J42-9</strain>
    </source>
</reference>
<sequence>MKNTIILLALMLMPFLSEAHGYWLEVKGSGKVGEPAKIQIFYGEYNNQGRMKGKFLDKMNEIKIFVVDEAGNRTDVPTVQTETHWEGTFTPKTEGNYQVLGVNETREVQDWAKHNLGIVRPMQYLRTNYMVGKATAATKPNNYLDIIATESDNGINLNAFKNNVPADKAKLTIISPDGWEKVKVTSERGRTSFVPNVKGIYLIEAEWIDKTPGTYKDKPYESIRYHTETTIEVK</sequence>
<dbReference type="EMBL" id="SEWF01000009">
    <property type="protein sequence ID" value="RYU96246.1"/>
    <property type="molecule type" value="Genomic_DNA"/>
</dbReference>
<name>A0A4Q5M1Q4_9BACT</name>
<comment type="caution">
    <text evidence="1">The sequence shown here is derived from an EMBL/GenBank/DDBJ whole genome shotgun (WGS) entry which is preliminary data.</text>
</comment>
<dbReference type="RefSeq" id="WP_130020537.1">
    <property type="nucleotide sequence ID" value="NZ_SEWF01000009.1"/>
</dbReference>
<protein>
    <submittedName>
        <fullName evidence="1">Nickel transport complex, NikM subunit,transmembrane</fullName>
    </submittedName>
</protein>
<dbReference type="Proteomes" id="UP000293162">
    <property type="component" value="Unassembled WGS sequence"/>
</dbReference>
<keyword evidence="1" id="KW-0812">Transmembrane</keyword>
<proteinExistence type="predicted"/>
<organism evidence="1 2">
    <name type="scientific">Emticicia agri</name>
    <dbReference type="NCBI Taxonomy" id="2492393"/>
    <lineage>
        <taxon>Bacteria</taxon>
        <taxon>Pseudomonadati</taxon>
        <taxon>Bacteroidota</taxon>
        <taxon>Cytophagia</taxon>
        <taxon>Cytophagales</taxon>
        <taxon>Leadbetterellaceae</taxon>
        <taxon>Emticicia</taxon>
    </lineage>
</organism>
<keyword evidence="2" id="KW-1185">Reference proteome</keyword>
<dbReference type="AlphaFoldDB" id="A0A4Q5M1Q4"/>
<gene>
    <name evidence="1" type="ORF">EWM59_08535</name>
</gene>
<accession>A0A4Q5M1Q4</accession>
<dbReference type="OrthoDB" id="1345900at2"/>
<evidence type="ECO:0000313" key="1">
    <source>
        <dbReference type="EMBL" id="RYU96246.1"/>
    </source>
</evidence>